<comment type="cofactor">
    <cofactor evidence="2">
        <name>Mn(2+)</name>
        <dbReference type="ChEBI" id="CHEBI:29035"/>
    </cofactor>
</comment>
<evidence type="ECO:0000313" key="16">
    <source>
        <dbReference type="Proteomes" id="UP000215405"/>
    </source>
</evidence>
<keyword evidence="8 10" id="KW-0479">Metal-binding</keyword>
<evidence type="ECO:0000256" key="5">
    <source>
        <dbReference type="ARBA" id="ARBA00001954"/>
    </source>
</evidence>
<evidence type="ECO:0000256" key="14">
    <source>
        <dbReference type="PIRSR" id="PIRSR001461-3"/>
    </source>
</evidence>
<comment type="cofactor">
    <cofactor evidence="10 13">
        <name>a divalent metal cation</name>
        <dbReference type="ChEBI" id="CHEBI:60240"/>
    </cofactor>
    <text evidence="10 13">Binds 1 divalent metal cation per subunit.</text>
</comment>
<protein>
    <recommendedName>
        <fullName evidence="7 10">Ribulose-phosphate 3-epimerase</fullName>
        <ecNumber evidence="7 10">5.1.3.1</ecNumber>
    </recommendedName>
</protein>
<organism evidence="15 16">
    <name type="scientific">Notoacmeibacter marinus</name>
    <dbReference type="NCBI Taxonomy" id="1876515"/>
    <lineage>
        <taxon>Bacteria</taxon>
        <taxon>Pseudomonadati</taxon>
        <taxon>Pseudomonadota</taxon>
        <taxon>Alphaproteobacteria</taxon>
        <taxon>Hyphomicrobiales</taxon>
        <taxon>Notoacmeibacteraceae</taxon>
        <taxon>Notoacmeibacter</taxon>
    </lineage>
</organism>
<feature type="binding site" evidence="10 13">
    <location>
        <position position="176"/>
    </location>
    <ligand>
        <name>a divalent metal cation</name>
        <dbReference type="ChEBI" id="CHEBI:60240"/>
    </ligand>
</feature>
<dbReference type="HAMAP" id="MF_02227">
    <property type="entry name" value="RPE"/>
    <property type="match status" value="1"/>
</dbReference>
<feature type="binding site" evidence="14">
    <location>
        <position position="178"/>
    </location>
    <ligand>
        <name>substrate</name>
    </ligand>
</feature>
<dbReference type="NCBIfam" id="NF004076">
    <property type="entry name" value="PRK05581.1-4"/>
    <property type="match status" value="1"/>
</dbReference>
<keyword evidence="9 10" id="KW-0413">Isomerase</keyword>
<feature type="binding site" evidence="10">
    <location>
        <begin position="176"/>
        <end position="178"/>
    </location>
    <ligand>
        <name>substrate</name>
    </ligand>
</feature>
<dbReference type="RefSeq" id="WP_094077094.1">
    <property type="nucleotide sequence ID" value="NZ_NBYO01000002.1"/>
</dbReference>
<dbReference type="EMBL" id="NBYO01000002">
    <property type="protein sequence ID" value="OXT00269.1"/>
    <property type="molecule type" value="Genomic_DNA"/>
</dbReference>
<reference evidence="16" key="1">
    <citation type="journal article" date="2017" name="Int. J. Syst. Evol. Microbiol.">
        <title>Notoacmeibacter marinus gen. nov., sp. nov., isolated from the gut of a limpet and proposal of Notoacmeibacteraceae fam. nov. in the order Rhizobiales of the class Alphaproteobacteria.</title>
        <authorList>
            <person name="Huang Z."/>
            <person name="Guo F."/>
            <person name="Lai Q."/>
        </authorList>
    </citation>
    <scope>NUCLEOTIDE SEQUENCE [LARGE SCALE GENOMIC DNA]</scope>
    <source>
        <strain evidence="16">XMTR2A4</strain>
    </source>
</reference>
<sequence>MTDRSLVIAPSILSADFSRIGEEVQDVVDAGADWVHLDVMDGHFVPNITFGPPVVKALRRWTDATFDCHLMIAPADPYLAAFADAGCDIITVHAEAGPHLHRSLQTIRGLGKKAGVSLNPGTPENVIEYCLDLIDLVLVMSVNPGFGGQKFIESQVEKVRRIKAMIGDRPIDIEVDGGVSPDTVGALAKAGANAFVAGSAVFKGDGKQAYAANISAIRDAARVATLA</sequence>
<evidence type="ECO:0000256" key="6">
    <source>
        <dbReference type="ARBA" id="ARBA00009541"/>
    </source>
</evidence>
<dbReference type="GO" id="GO:0005737">
    <property type="term" value="C:cytoplasm"/>
    <property type="evidence" value="ECO:0007669"/>
    <property type="project" value="UniProtKB-ARBA"/>
</dbReference>
<gene>
    <name evidence="10" type="primary">rpe</name>
    <name evidence="15" type="ORF">B7H23_08900</name>
</gene>
<keyword evidence="10 11" id="KW-0119">Carbohydrate metabolism</keyword>
<evidence type="ECO:0000256" key="10">
    <source>
        <dbReference type="HAMAP-Rule" id="MF_02227"/>
    </source>
</evidence>
<comment type="pathway">
    <text evidence="10">Carbohydrate degradation.</text>
</comment>
<keyword evidence="13" id="KW-0464">Manganese</keyword>
<feature type="binding site" evidence="10 13">
    <location>
        <position position="38"/>
    </location>
    <ligand>
        <name>a divalent metal cation</name>
        <dbReference type="ChEBI" id="CHEBI:60240"/>
    </ligand>
</feature>
<dbReference type="FunFam" id="3.20.20.70:FF:000004">
    <property type="entry name" value="Ribulose-phosphate 3-epimerase"/>
    <property type="match status" value="1"/>
</dbReference>
<dbReference type="AlphaFoldDB" id="A0A231UWD5"/>
<feature type="binding site" evidence="10 14">
    <location>
        <position position="11"/>
    </location>
    <ligand>
        <name>substrate</name>
    </ligand>
</feature>
<dbReference type="Proteomes" id="UP000215405">
    <property type="component" value="Unassembled WGS sequence"/>
</dbReference>
<dbReference type="InterPro" id="IPR011060">
    <property type="entry name" value="RibuloseP-bd_barrel"/>
</dbReference>
<evidence type="ECO:0000256" key="3">
    <source>
        <dbReference type="ARBA" id="ARBA00001941"/>
    </source>
</evidence>
<name>A0A231UWD5_9HYPH</name>
<evidence type="ECO:0000256" key="13">
    <source>
        <dbReference type="PIRSR" id="PIRSR001461-2"/>
    </source>
</evidence>
<dbReference type="CDD" id="cd00429">
    <property type="entry name" value="RPE"/>
    <property type="match status" value="1"/>
</dbReference>
<evidence type="ECO:0000313" key="15">
    <source>
        <dbReference type="EMBL" id="OXT00269.1"/>
    </source>
</evidence>
<comment type="cofactor">
    <cofactor evidence="5">
        <name>Fe(2+)</name>
        <dbReference type="ChEBI" id="CHEBI:29033"/>
    </cofactor>
</comment>
<dbReference type="InterPro" id="IPR013785">
    <property type="entry name" value="Aldolase_TIM"/>
</dbReference>
<dbReference type="PIRSF" id="PIRSF001461">
    <property type="entry name" value="RPE"/>
    <property type="match status" value="1"/>
</dbReference>
<feature type="binding site" evidence="10 13">
    <location>
        <position position="36"/>
    </location>
    <ligand>
        <name>a divalent metal cation</name>
        <dbReference type="ChEBI" id="CHEBI:60240"/>
    </ligand>
</feature>
<accession>A0A231UWD5</accession>
<keyword evidence="13" id="KW-0170">Cobalt</keyword>
<feature type="binding site" evidence="10 14">
    <location>
        <position position="69"/>
    </location>
    <ligand>
        <name>substrate</name>
    </ligand>
</feature>
<evidence type="ECO:0000256" key="2">
    <source>
        <dbReference type="ARBA" id="ARBA00001936"/>
    </source>
</evidence>
<dbReference type="Pfam" id="PF00834">
    <property type="entry name" value="Ribul_P_3_epim"/>
    <property type="match status" value="1"/>
</dbReference>
<dbReference type="PANTHER" id="PTHR11749">
    <property type="entry name" value="RIBULOSE-5-PHOSPHATE-3-EPIMERASE"/>
    <property type="match status" value="1"/>
</dbReference>
<comment type="cofactor">
    <cofactor evidence="4">
        <name>Zn(2+)</name>
        <dbReference type="ChEBI" id="CHEBI:29105"/>
    </cofactor>
</comment>
<comment type="cofactor">
    <cofactor evidence="3">
        <name>Co(2+)</name>
        <dbReference type="ChEBI" id="CHEBI:48828"/>
    </cofactor>
</comment>
<proteinExistence type="inferred from homology"/>
<evidence type="ECO:0000256" key="1">
    <source>
        <dbReference type="ARBA" id="ARBA00001782"/>
    </source>
</evidence>
<feature type="binding site" evidence="10 14">
    <location>
        <begin position="198"/>
        <end position="199"/>
    </location>
    <ligand>
        <name>substrate</name>
    </ligand>
</feature>
<comment type="function">
    <text evidence="10">Catalyzes the reversible epimerization of D-ribulose 5-phosphate to D-xylulose 5-phosphate.</text>
</comment>
<dbReference type="GO" id="GO:0004750">
    <property type="term" value="F:D-ribulose-phosphate 3-epimerase activity"/>
    <property type="evidence" value="ECO:0007669"/>
    <property type="project" value="UniProtKB-UniRule"/>
</dbReference>
<comment type="similarity">
    <text evidence="6 10 11">Belongs to the ribulose-phosphate 3-epimerase family.</text>
</comment>
<dbReference type="PROSITE" id="PS01085">
    <property type="entry name" value="RIBUL_P_3_EPIMER_1"/>
    <property type="match status" value="1"/>
</dbReference>
<dbReference type="NCBIfam" id="TIGR01163">
    <property type="entry name" value="rpe"/>
    <property type="match status" value="1"/>
</dbReference>
<evidence type="ECO:0000256" key="8">
    <source>
        <dbReference type="ARBA" id="ARBA00022723"/>
    </source>
</evidence>
<dbReference type="InterPro" id="IPR026019">
    <property type="entry name" value="Ribul_P_3_epim"/>
</dbReference>
<evidence type="ECO:0000256" key="4">
    <source>
        <dbReference type="ARBA" id="ARBA00001947"/>
    </source>
</evidence>
<dbReference type="PROSITE" id="PS01086">
    <property type="entry name" value="RIBUL_P_3_EPIMER_2"/>
    <property type="match status" value="1"/>
</dbReference>
<evidence type="ECO:0000256" key="7">
    <source>
        <dbReference type="ARBA" id="ARBA00013188"/>
    </source>
</evidence>
<feature type="binding site" evidence="10 14">
    <location>
        <begin position="145"/>
        <end position="148"/>
    </location>
    <ligand>
        <name>substrate</name>
    </ligand>
</feature>
<keyword evidence="16" id="KW-1185">Reference proteome</keyword>
<dbReference type="InterPro" id="IPR000056">
    <property type="entry name" value="Ribul_P_3_epim-like"/>
</dbReference>
<keyword evidence="13" id="KW-0862">Zinc</keyword>
<evidence type="ECO:0000256" key="9">
    <source>
        <dbReference type="ARBA" id="ARBA00023235"/>
    </source>
</evidence>
<dbReference type="GO" id="GO:0019323">
    <property type="term" value="P:pentose catabolic process"/>
    <property type="evidence" value="ECO:0007669"/>
    <property type="project" value="UniProtKB-UniRule"/>
</dbReference>
<evidence type="ECO:0000256" key="11">
    <source>
        <dbReference type="PIRNR" id="PIRNR001461"/>
    </source>
</evidence>
<dbReference type="Gene3D" id="3.20.20.70">
    <property type="entry name" value="Aldolase class I"/>
    <property type="match status" value="1"/>
</dbReference>
<dbReference type="SUPFAM" id="SSF51366">
    <property type="entry name" value="Ribulose-phoshate binding barrel"/>
    <property type="match status" value="1"/>
</dbReference>
<dbReference type="GO" id="GO:0006098">
    <property type="term" value="P:pentose-phosphate shunt"/>
    <property type="evidence" value="ECO:0007669"/>
    <property type="project" value="UniProtKB-UniRule"/>
</dbReference>
<evidence type="ECO:0000256" key="12">
    <source>
        <dbReference type="PIRSR" id="PIRSR001461-1"/>
    </source>
</evidence>
<feature type="binding site" evidence="10 13">
    <location>
        <position position="69"/>
    </location>
    <ligand>
        <name>a divalent metal cation</name>
        <dbReference type="ChEBI" id="CHEBI:60240"/>
    </ligand>
</feature>
<feature type="active site" description="Proton acceptor" evidence="10 12">
    <location>
        <position position="38"/>
    </location>
</feature>
<comment type="catalytic activity">
    <reaction evidence="1 10 11">
        <text>D-ribulose 5-phosphate = D-xylulose 5-phosphate</text>
        <dbReference type="Rhea" id="RHEA:13677"/>
        <dbReference type="ChEBI" id="CHEBI:57737"/>
        <dbReference type="ChEBI" id="CHEBI:58121"/>
        <dbReference type="EC" id="5.1.3.1"/>
    </reaction>
</comment>
<feature type="active site" description="Proton donor" evidence="10 12">
    <location>
        <position position="176"/>
    </location>
</feature>
<comment type="caution">
    <text evidence="15">The sequence shown here is derived from an EMBL/GenBank/DDBJ whole genome shotgun (WGS) entry which is preliminary data.</text>
</comment>
<dbReference type="EC" id="5.1.3.1" evidence="7 10"/>
<dbReference type="GO" id="GO:0046872">
    <property type="term" value="F:metal ion binding"/>
    <property type="evidence" value="ECO:0007669"/>
    <property type="project" value="UniProtKB-UniRule"/>
</dbReference>